<reference evidence="2" key="2">
    <citation type="submission" date="2019-06" db="EMBL/GenBank/DDBJ databases">
        <title>Genomics analysis of Aphanomyces spp. identifies a new class of oomycete effector associated with host adaptation.</title>
        <authorList>
            <person name="Gaulin E."/>
        </authorList>
    </citation>
    <scope>NUCLEOTIDE SEQUENCE</scope>
    <source>
        <strain evidence="2">CBS 578.67</strain>
    </source>
</reference>
<dbReference type="AlphaFoldDB" id="A0A485LCJ0"/>
<name>A0A485LCJ0_9STRA</name>
<proteinExistence type="predicted"/>
<accession>A0A485LCJ0</accession>
<protein>
    <submittedName>
        <fullName evidence="3">Aste57867_19075 protein</fullName>
    </submittedName>
</protein>
<evidence type="ECO:0000313" key="3">
    <source>
        <dbReference type="EMBL" id="VFT95800.1"/>
    </source>
</evidence>
<keyword evidence="4" id="KW-1185">Reference proteome</keyword>
<reference evidence="3 4" key="1">
    <citation type="submission" date="2019-03" db="EMBL/GenBank/DDBJ databases">
        <authorList>
            <person name="Gaulin E."/>
            <person name="Dumas B."/>
        </authorList>
    </citation>
    <scope>NUCLEOTIDE SEQUENCE [LARGE SCALE GENOMIC DNA]</scope>
    <source>
        <strain evidence="3">CBS 568.67</strain>
    </source>
</reference>
<dbReference type="EMBL" id="CAADRA010006464">
    <property type="protein sequence ID" value="VFT95800.1"/>
    <property type="molecule type" value="Genomic_DNA"/>
</dbReference>
<evidence type="ECO:0000256" key="1">
    <source>
        <dbReference type="SAM" id="MobiDB-lite"/>
    </source>
</evidence>
<sequence>MELGERSTPSTIRWRLYMGYQSITYQLTSSLYVDHEPLQTTATETTNEHATRAPFTCHRTSSDNPRSSCITVVKLVALEQIFNGVTAQKTDEKGAGARRHGGGGHKLPPDLCYPSLSPLAMSPTPSSPYVQFTKSARLAL</sequence>
<dbReference type="EMBL" id="VJMH01006443">
    <property type="protein sequence ID" value="KAF0689468.1"/>
    <property type="molecule type" value="Genomic_DNA"/>
</dbReference>
<evidence type="ECO:0000313" key="2">
    <source>
        <dbReference type="EMBL" id="KAF0689468.1"/>
    </source>
</evidence>
<organism evidence="3 4">
    <name type="scientific">Aphanomyces stellatus</name>
    <dbReference type="NCBI Taxonomy" id="120398"/>
    <lineage>
        <taxon>Eukaryota</taxon>
        <taxon>Sar</taxon>
        <taxon>Stramenopiles</taxon>
        <taxon>Oomycota</taxon>
        <taxon>Saprolegniomycetes</taxon>
        <taxon>Saprolegniales</taxon>
        <taxon>Verrucalvaceae</taxon>
        <taxon>Aphanomyces</taxon>
    </lineage>
</organism>
<gene>
    <name evidence="3" type="primary">Aste57867_19075</name>
    <name evidence="2" type="ORF">As57867_019011</name>
    <name evidence="3" type="ORF">ASTE57867_19075</name>
</gene>
<dbReference type="Proteomes" id="UP000332933">
    <property type="component" value="Unassembled WGS sequence"/>
</dbReference>
<feature type="region of interest" description="Disordered" evidence="1">
    <location>
        <begin position="89"/>
        <end position="108"/>
    </location>
</feature>
<evidence type="ECO:0000313" key="4">
    <source>
        <dbReference type="Proteomes" id="UP000332933"/>
    </source>
</evidence>